<reference evidence="3" key="1">
    <citation type="submission" date="2018-03" db="EMBL/GenBank/DDBJ databases">
        <authorList>
            <person name="Guldener U."/>
        </authorList>
    </citation>
    <scope>NUCLEOTIDE SEQUENCE</scope>
</reference>
<comment type="caution">
    <text evidence="3">The sequence shown here is derived from an EMBL/GenBank/DDBJ whole genome shotgun (WGS) entry which is preliminary data.</text>
</comment>
<dbReference type="AlphaFoldDB" id="A0AAE8MBQ7"/>
<dbReference type="EMBL" id="ONZP01000270">
    <property type="protein sequence ID" value="SPJ79474.1"/>
    <property type="molecule type" value="Genomic_DNA"/>
</dbReference>
<keyword evidence="4" id="KW-1185">Reference proteome</keyword>
<organism evidence="3 4">
    <name type="scientific">Fusarium torulosum</name>
    <dbReference type="NCBI Taxonomy" id="33205"/>
    <lineage>
        <taxon>Eukaryota</taxon>
        <taxon>Fungi</taxon>
        <taxon>Dikarya</taxon>
        <taxon>Ascomycota</taxon>
        <taxon>Pezizomycotina</taxon>
        <taxon>Sordariomycetes</taxon>
        <taxon>Hypocreomycetidae</taxon>
        <taxon>Hypocreales</taxon>
        <taxon>Nectriaceae</taxon>
        <taxon>Fusarium</taxon>
    </lineage>
</organism>
<gene>
    <name evidence="3" type="ORF">FTOL_07865</name>
</gene>
<sequence length="158" mass="15906">MRRSLLLALWSAGALGGPCKPARDLTHNHYDLPSAAPSTYLTPTQPSQDTAVETHTAGGSDGGDEEGSVSIHSTGSFTQGSGSHTVGISGNSVTADPVFASDTTTADGELPEASHASDAAGVPGAPSVATWLARTRTTGTTGPTTSSRLSSVWTILAD</sequence>
<proteinExistence type="predicted"/>
<evidence type="ECO:0000256" key="1">
    <source>
        <dbReference type="SAM" id="MobiDB-lite"/>
    </source>
</evidence>
<evidence type="ECO:0000313" key="4">
    <source>
        <dbReference type="Proteomes" id="UP001187734"/>
    </source>
</evidence>
<feature type="chain" id="PRO_5042138729" evidence="2">
    <location>
        <begin position="17"/>
        <end position="158"/>
    </location>
</feature>
<feature type="region of interest" description="Disordered" evidence="1">
    <location>
        <begin position="36"/>
        <end position="124"/>
    </location>
</feature>
<protein>
    <submittedName>
        <fullName evidence="3">Uncharacterized protein</fullName>
    </submittedName>
</protein>
<feature type="compositionally biased region" description="Polar residues" evidence="1">
    <location>
        <begin position="36"/>
        <end position="53"/>
    </location>
</feature>
<evidence type="ECO:0000313" key="3">
    <source>
        <dbReference type="EMBL" id="SPJ79474.1"/>
    </source>
</evidence>
<feature type="signal peptide" evidence="2">
    <location>
        <begin position="1"/>
        <end position="16"/>
    </location>
</feature>
<dbReference type="Proteomes" id="UP001187734">
    <property type="component" value="Unassembled WGS sequence"/>
</dbReference>
<name>A0AAE8MBQ7_9HYPO</name>
<evidence type="ECO:0000256" key="2">
    <source>
        <dbReference type="SAM" id="SignalP"/>
    </source>
</evidence>
<keyword evidence="2" id="KW-0732">Signal</keyword>
<accession>A0AAE8MBQ7</accession>
<feature type="compositionally biased region" description="Polar residues" evidence="1">
    <location>
        <begin position="70"/>
        <end position="94"/>
    </location>
</feature>